<evidence type="ECO:0000256" key="6">
    <source>
        <dbReference type="ARBA" id="ARBA00023136"/>
    </source>
</evidence>
<feature type="transmembrane region" description="Helical" evidence="7">
    <location>
        <begin position="76"/>
        <end position="93"/>
    </location>
</feature>
<dbReference type="PANTHER" id="PTHR33452:SF1">
    <property type="entry name" value="INNER MEMBRANE PROTEIN YPHA-RELATED"/>
    <property type="match status" value="1"/>
</dbReference>
<evidence type="ECO:0000256" key="7">
    <source>
        <dbReference type="SAM" id="Phobius"/>
    </source>
</evidence>
<evidence type="ECO:0000313" key="8">
    <source>
        <dbReference type="EMBL" id="AMQ55650.1"/>
    </source>
</evidence>
<dbReference type="InterPro" id="IPR032808">
    <property type="entry name" value="DoxX"/>
</dbReference>
<dbReference type="EMBL" id="CP012836">
    <property type="protein sequence ID" value="AMQ55650.1"/>
    <property type="molecule type" value="Genomic_DNA"/>
</dbReference>
<accession>A0A142EKJ5</accession>
<evidence type="ECO:0000256" key="1">
    <source>
        <dbReference type="ARBA" id="ARBA00004651"/>
    </source>
</evidence>
<dbReference type="PATRIC" id="fig|1727163.4.peg.930"/>
<dbReference type="RefSeq" id="WP_067544196.1">
    <property type="nucleotide sequence ID" value="NZ_CP012836.1"/>
</dbReference>
<gene>
    <name evidence="8" type="ORF">AO498_04480</name>
</gene>
<feature type="transmembrane region" description="Helical" evidence="7">
    <location>
        <begin position="12"/>
        <end position="31"/>
    </location>
</feature>
<feature type="transmembrane region" description="Helical" evidence="7">
    <location>
        <begin position="105"/>
        <end position="123"/>
    </location>
</feature>
<evidence type="ECO:0000256" key="4">
    <source>
        <dbReference type="ARBA" id="ARBA00022692"/>
    </source>
</evidence>
<sequence>MKFTALQDIGLLVGRLFAGGMMLTHGIPKISRFFAEGPVKFADPFGLGPEISLGMAVFAEVICAILVMLGFKTKLATIPLMITMLVAAFYAHWDDPFGDKELSLLYFAIYLVLFVTEGGKISLDRIESK</sequence>
<evidence type="ECO:0000256" key="2">
    <source>
        <dbReference type="ARBA" id="ARBA00006679"/>
    </source>
</evidence>
<dbReference type="AlphaFoldDB" id="A0A142EKJ5"/>
<comment type="subcellular location">
    <subcellularLocation>
        <location evidence="1">Cell membrane</location>
        <topology evidence="1">Multi-pass membrane protein</topology>
    </subcellularLocation>
</comment>
<comment type="similarity">
    <text evidence="2">Belongs to the DoxX family.</text>
</comment>
<evidence type="ECO:0000313" key="9">
    <source>
        <dbReference type="Proteomes" id="UP000073816"/>
    </source>
</evidence>
<organism evidence="8 9">
    <name type="scientific">Algoriphagus sanaruensis</name>
    <dbReference type="NCBI Taxonomy" id="1727163"/>
    <lineage>
        <taxon>Bacteria</taxon>
        <taxon>Pseudomonadati</taxon>
        <taxon>Bacteroidota</taxon>
        <taxon>Cytophagia</taxon>
        <taxon>Cytophagales</taxon>
        <taxon>Cyclobacteriaceae</taxon>
        <taxon>Algoriphagus</taxon>
    </lineage>
</organism>
<keyword evidence="9" id="KW-1185">Reference proteome</keyword>
<keyword evidence="5 7" id="KW-1133">Transmembrane helix</keyword>
<dbReference type="Pfam" id="PF07681">
    <property type="entry name" value="DoxX"/>
    <property type="match status" value="1"/>
</dbReference>
<protein>
    <submittedName>
        <fullName evidence="8">DoxX family protein</fullName>
    </submittedName>
</protein>
<dbReference type="Proteomes" id="UP000073816">
    <property type="component" value="Chromosome"/>
</dbReference>
<dbReference type="OrthoDB" id="9813193at2"/>
<feature type="transmembrane region" description="Helical" evidence="7">
    <location>
        <begin position="51"/>
        <end position="69"/>
    </location>
</feature>
<reference evidence="9" key="1">
    <citation type="submission" date="2015-09" db="EMBL/GenBank/DDBJ databases">
        <title>Complete sequence of Algoriphagus sp. M8-2.</title>
        <authorList>
            <person name="Shintani M."/>
        </authorList>
    </citation>
    <scope>NUCLEOTIDE SEQUENCE [LARGE SCALE GENOMIC DNA]</scope>
    <source>
        <strain evidence="9">M8-2</strain>
    </source>
</reference>
<dbReference type="KEGG" id="alm:AO498_04480"/>
<dbReference type="STRING" id="1727163.AO498_04480"/>
<keyword evidence="6 7" id="KW-0472">Membrane</keyword>
<keyword evidence="4 7" id="KW-0812">Transmembrane</keyword>
<dbReference type="GO" id="GO:0005886">
    <property type="term" value="C:plasma membrane"/>
    <property type="evidence" value="ECO:0007669"/>
    <property type="project" value="UniProtKB-SubCell"/>
</dbReference>
<dbReference type="InterPro" id="IPR051907">
    <property type="entry name" value="DoxX-like_oxidoreductase"/>
</dbReference>
<keyword evidence="3" id="KW-1003">Cell membrane</keyword>
<evidence type="ECO:0000256" key="5">
    <source>
        <dbReference type="ARBA" id="ARBA00022989"/>
    </source>
</evidence>
<reference evidence="8 9" key="2">
    <citation type="journal article" date="2016" name="Genome Announc.">
        <title>Complete Genome Sequence of Algoriphagus sp. Strain M8-2, Isolated from a Brackish Lake.</title>
        <authorList>
            <person name="Muraguchi Y."/>
            <person name="Kushimoto K."/>
            <person name="Ohtsubo Y."/>
            <person name="Suzuki T."/>
            <person name="Dohra H."/>
            <person name="Kimbara K."/>
            <person name="Shintani M."/>
        </authorList>
    </citation>
    <scope>NUCLEOTIDE SEQUENCE [LARGE SCALE GENOMIC DNA]</scope>
    <source>
        <strain evidence="8 9">M8-2</strain>
    </source>
</reference>
<name>A0A142EKJ5_9BACT</name>
<proteinExistence type="inferred from homology"/>
<dbReference type="PANTHER" id="PTHR33452">
    <property type="entry name" value="OXIDOREDUCTASE CATD-RELATED"/>
    <property type="match status" value="1"/>
</dbReference>
<evidence type="ECO:0000256" key="3">
    <source>
        <dbReference type="ARBA" id="ARBA00022475"/>
    </source>
</evidence>